<feature type="transmembrane region" description="Helical" evidence="7">
    <location>
        <begin position="126"/>
        <end position="148"/>
    </location>
</feature>
<keyword evidence="11" id="KW-1185">Reference proteome</keyword>
<dbReference type="EMBL" id="JBHUKR010000005">
    <property type="protein sequence ID" value="MFD2416220.1"/>
    <property type="molecule type" value="Genomic_DNA"/>
</dbReference>
<feature type="transmembrane region" description="Helical" evidence="7">
    <location>
        <begin position="287"/>
        <end position="309"/>
    </location>
</feature>
<feature type="transmembrane region" description="Helical" evidence="7">
    <location>
        <begin position="178"/>
        <end position="204"/>
    </location>
</feature>
<comment type="similarity">
    <text evidence="7">Belongs to the binding-protein-dependent transport system permease family.</text>
</comment>
<protein>
    <submittedName>
        <fullName evidence="10">Carbohydrate ABC transporter permease</fullName>
    </submittedName>
</protein>
<comment type="subcellular location">
    <subcellularLocation>
        <location evidence="1 7">Cell membrane</location>
        <topology evidence="1 7">Multi-pass membrane protein</topology>
    </subcellularLocation>
</comment>
<evidence type="ECO:0000256" key="3">
    <source>
        <dbReference type="ARBA" id="ARBA00022475"/>
    </source>
</evidence>
<sequence>MNGARLAARPAVAAGPGNASPRPKRRRRPDLLPYLLVAPLAIFIVGLALVPAGFTVVESFFKVDTLDPPTRFTGLGNFRQIFLDPLLRDASVNTLVYVLIGTALSTLLGIAMAVTLQHRFAGRSALIAILILPWALPGVVEGIVWTGIWDANTGLLNSVLTSLHLIDHYHVFLGEHRWLTILLIEIVQVWQMTPLSALLILAALQNIPGDLYEAARLDGCSGLQAFWRVTLPLARPGIAIAMVQAVITTLNVFDQPYVLNGAAPAGSSVMIQTYLVSFQNLNFGEGYALSLLVTIATLVLSLGVVKLVYRPVEF</sequence>
<dbReference type="RefSeq" id="WP_378262820.1">
    <property type="nucleotide sequence ID" value="NZ_JBHUKR010000005.1"/>
</dbReference>
<keyword evidence="5 7" id="KW-1133">Transmembrane helix</keyword>
<keyword evidence="6 7" id="KW-0472">Membrane</keyword>
<evidence type="ECO:0000256" key="1">
    <source>
        <dbReference type="ARBA" id="ARBA00004651"/>
    </source>
</evidence>
<feature type="domain" description="ABC transmembrane type-1" evidence="9">
    <location>
        <begin position="91"/>
        <end position="304"/>
    </location>
</feature>
<evidence type="ECO:0000256" key="2">
    <source>
        <dbReference type="ARBA" id="ARBA00022448"/>
    </source>
</evidence>
<evidence type="ECO:0000313" key="10">
    <source>
        <dbReference type="EMBL" id="MFD2416220.1"/>
    </source>
</evidence>
<reference evidence="11" key="1">
    <citation type="journal article" date="2019" name="Int. J. Syst. Evol. Microbiol.">
        <title>The Global Catalogue of Microorganisms (GCM) 10K type strain sequencing project: providing services to taxonomists for standard genome sequencing and annotation.</title>
        <authorList>
            <consortium name="The Broad Institute Genomics Platform"/>
            <consortium name="The Broad Institute Genome Sequencing Center for Infectious Disease"/>
            <person name="Wu L."/>
            <person name="Ma J."/>
        </authorList>
    </citation>
    <scope>NUCLEOTIDE SEQUENCE [LARGE SCALE GENOMIC DNA]</scope>
    <source>
        <strain evidence="11">CGMCC 4.7645</strain>
    </source>
</reference>
<feature type="transmembrane region" description="Helical" evidence="7">
    <location>
        <begin position="225"/>
        <end position="247"/>
    </location>
</feature>
<dbReference type="SUPFAM" id="SSF161098">
    <property type="entry name" value="MetI-like"/>
    <property type="match status" value="1"/>
</dbReference>
<name>A0ABW5FMI8_9PSEU</name>
<dbReference type="InterPro" id="IPR000515">
    <property type="entry name" value="MetI-like"/>
</dbReference>
<proteinExistence type="inferred from homology"/>
<feature type="compositionally biased region" description="Low complexity" evidence="8">
    <location>
        <begin position="1"/>
        <end position="21"/>
    </location>
</feature>
<evidence type="ECO:0000256" key="6">
    <source>
        <dbReference type="ARBA" id="ARBA00023136"/>
    </source>
</evidence>
<evidence type="ECO:0000256" key="4">
    <source>
        <dbReference type="ARBA" id="ARBA00022692"/>
    </source>
</evidence>
<evidence type="ECO:0000256" key="5">
    <source>
        <dbReference type="ARBA" id="ARBA00022989"/>
    </source>
</evidence>
<dbReference type="InterPro" id="IPR035906">
    <property type="entry name" value="MetI-like_sf"/>
</dbReference>
<organism evidence="10 11">
    <name type="scientific">Amycolatopsis pigmentata</name>
    <dbReference type="NCBI Taxonomy" id="450801"/>
    <lineage>
        <taxon>Bacteria</taxon>
        <taxon>Bacillati</taxon>
        <taxon>Actinomycetota</taxon>
        <taxon>Actinomycetes</taxon>
        <taxon>Pseudonocardiales</taxon>
        <taxon>Pseudonocardiaceae</taxon>
        <taxon>Amycolatopsis</taxon>
    </lineage>
</organism>
<feature type="region of interest" description="Disordered" evidence="8">
    <location>
        <begin position="1"/>
        <end position="26"/>
    </location>
</feature>
<comment type="caution">
    <text evidence="10">The sequence shown here is derived from an EMBL/GenBank/DDBJ whole genome shotgun (WGS) entry which is preliminary data.</text>
</comment>
<evidence type="ECO:0000256" key="8">
    <source>
        <dbReference type="SAM" id="MobiDB-lite"/>
    </source>
</evidence>
<evidence type="ECO:0000259" key="9">
    <source>
        <dbReference type="PROSITE" id="PS50928"/>
    </source>
</evidence>
<dbReference type="Gene3D" id="1.10.3720.10">
    <property type="entry name" value="MetI-like"/>
    <property type="match status" value="1"/>
</dbReference>
<dbReference type="Proteomes" id="UP001597417">
    <property type="component" value="Unassembled WGS sequence"/>
</dbReference>
<dbReference type="PROSITE" id="PS50928">
    <property type="entry name" value="ABC_TM1"/>
    <property type="match status" value="1"/>
</dbReference>
<keyword evidence="3" id="KW-1003">Cell membrane</keyword>
<evidence type="ECO:0000313" key="11">
    <source>
        <dbReference type="Proteomes" id="UP001597417"/>
    </source>
</evidence>
<evidence type="ECO:0000256" key="7">
    <source>
        <dbReference type="RuleBase" id="RU363032"/>
    </source>
</evidence>
<dbReference type="PANTHER" id="PTHR43005">
    <property type="entry name" value="BLR7065 PROTEIN"/>
    <property type="match status" value="1"/>
</dbReference>
<dbReference type="CDD" id="cd06261">
    <property type="entry name" value="TM_PBP2"/>
    <property type="match status" value="1"/>
</dbReference>
<dbReference type="Pfam" id="PF00528">
    <property type="entry name" value="BPD_transp_1"/>
    <property type="match status" value="1"/>
</dbReference>
<dbReference type="PANTHER" id="PTHR43005:SF1">
    <property type="entry name" value="SPERMIDINE_PUTRESCINE TRANSPORT SYSTEM PERMEASE PROTEIN"/>
    <property type="match status" value="1"/>
</dbReference>
<feature type="transmembrane region" description="Helical" evidence="7">
    <location>
        <begin position="95"/>
        <end position="114"/>
    </location>
</feature>
<accession>A0ABW5FMI8</accession>
<feature type="transmembrane region" description="Helical" evidence="7">
    <location>
        <begin position="31"/>
        <end position="54"/>
    </location>
</feature>
<keyword evidence="4 7" id="KW-0812">Transmembrane</keyword>
<gene>
    <name evidence="10" type="ORF">ACFSXZ_07755</name>
</gene>
<keyword evidence="2 7" id="KW-0813">Transport</keyword>